<keyword evidence="3" id="KW-1185">Reference proteome</keyword>
<comment type="caution">
    <text evidence="2">The sequence shown here is derived from an EMBL/GenBank/DDBJ whole genome shotgun (WGS) entry which is preliminary data.</text>
</comment>
<evidence type="ECO:0000259" key="1">
    <source>
        <dbReference type="Pfam" id="PF00294"/>
    </source>
</evidence>
<accession>A0A5N0TCG0</accession>
<dbReference type="Proteomes" id="UP000326838">
    <property type="component" value="Unassembled WGS sequence"/>
</dbReference>
<gene>
    <name evidence="2" type="ORF">F6B40_11755</name>
</gene>
<dbReference type="AlphaFoldDB" id="A0A5N0TCG0"/>
<organism evidence="2 3">
    <name type="scientific">Microbacterium caowuchunii</name>
    <dbReference type="NCBI Taxonomy" id="2614638"/>
    <lineage>
        <taxon>Bacteria</taxon>
        <taxon>Bacillati</taxon>
        <taxon>Actinomycetota</taxon>
        <taxon>Actinomycetes</taxon>
        <taxon>Micrococcales</taxon>
        <taxon>Microbacteriaceae</taxon>
        <taxon>Microbacterium</taxon>
    </lineage>
</organism>
<dbReference type="RefSeq" id="WP_150894192.1">
    <property type="nucleotide sequence ID" value="NZ_VYUY01000015.1"/>
</dbReference>
<evidence type="ECO:0000313" key="3">
    <source>
        <dbReference type="Proteomes" id="UP000326838"/>
    </source>
</evidence>
<dbReference type="PANTHER" id="PTHR47098">
    <property type="entry name" value="PROTEIN MAK32"/>
    <property type="match status" value="1"/>
</dbReference>
<dbReference type="Gene3D" id="3.40.1190.20">
    <property type="match status" value="1"/>
</dbReference>
<dbReference type="PANTHER" id="PTHR47098:SF2">
    <property type="entry name" value="PROTEIN MAK32"/>
    <property type="match status" value="1"/>
</dbReference>
<keyword evidence="2" id="KW-0808">Transferase</keyword>
<keyword evidence="2" id="KW-0418">Kinase</keyword>
<dbReference type="InterPro" id="IPR011611">
    <property type="entry name" value="PfkB_dom"/>
</dbReference>
<proteinExistence type="predicted"/>
<protein>
    <submittedName>
        <fullName evidence="2">Carbohydrate kinase family protein</fullName>
    </submittedName>
</protein>
<dbReference type="Pfam" id="PF00294">
    <property type="entry name" value="PfkB"/>
    <property type="match status" value="1"/>
</dbReference>
<reference evidence="3" key="1">
    <citation type="submission" date="2019-09" db="EMBL/GenBank/DDBJ databases">
        <title>Mumia zhuanghuii sp. nov. isolated from the intestinal contents of plateau pika (Ochotona curzoniae) in the Qinghai-Tibet plateau of China.</title>
        <authorList>
            <person name="Tian Z."/>
        </authorList>
    </citation>
    <scope>NUCLEOTIDE SEQUENCE [LARGE SCALE GENOMIC DNA]</scope>
    <source>
        <strain evidence="3">L-033</strain>
    </source>
</reference>
<sequence>MHQPTVSDRDVHVAGGFSLDAILFADGSFETERIGGNAVWAAMGVLAGGGRPVAHGVVGRDYPARVLSDFTDAGIDVANVRRHREGRGVRVTYQYTPDGVRLQPAPDEALIHLPAEHREKFIDTTRSPFDMLGALPTAADLPIDGTGTFWHLGLLPVARFHELVSQLRASGVRHLQVDTPARSELRTQGWDALGDALADVDVFLPSTSDTDVFAPDLSPTELIDRCHDLGAPVVVLKCAEDGALVSTGAAVWHVPIHPEPQASDPTGCGDVFAGAFAAAIVSGADPVDAACAGAAAASFATRHTDPRGLPSLAPSQIRLRRKHIAQRVTRL</sequence>
<evidence type="ECO:0000313" key="2">
    <source>
        <dbReference type="EMBL" id="KAA9132358.1"/>
    </source>
</evidence>
<dbReference type="SUPFAM" id="SSF53613">
    <property type="entry name" value="Ribokinase-like"/>
    <property type="match status" value="1"/>
</dbReference>
<name>A0A5N0TCG0_9MICO</name>
<dbReference type="InterPro" id="IPR029056">
    <property type="entry name" value="Ribokinase-like"/>
</dbReference>
<dbReference type="EMBL" id="VYUY01000015">
    <property type="protein sequence ID" value="KAA9132358.1"/>
    <property type="molecule type" value="Genomic_DNA"/>
</dbReference>
<feature type="domain" description="Carbohydrate kinase PfkB" evidence="1">
    <location>
        <begin position="191"/>
        <end position="306"/>
    </location>
</feature>
<dbReference type="GO" id="GO:0016301">
    <property type="term" value="F:kinase activity"/>
    <property type="evidence" value="ECO:0007669"/>
    <property type="project" value="UniProtKB-KW"/>
</dbReference>